<name>A0ABT5DF23_9BACT</name>
<sequence length="62" mass="7051">MREQLFQLEQTAVFAPFDAEHGVINNTVEWNASIVQSTPLPDAIGAWYRDPCQSMFQLIEVP</sequence>
<gene>
    <name evidence="1" type="ORF">POL68_27320</name>
</gene>
<dbReference type="EMBL" id="JAQNDM010000002">
    <property type="protein sequence ID" value="MDC0712208.1"/>
    <property type="molecule type" value="Genomic_DNA"/>
</dbReference>
<reference evidence="1 2" key="1">
    <citation type="submission" date="2022-11" db="EMBL/GenBank/DDBJ databases">
        <title>Minimal conservation of predation-associated metabolite biosynthetic gene clusters underscores biosynthetic potential of Myxococcota including descriptions for ten novel species: Archangium lansinium sp. nov., Myxococcus landrumus sp. nov., Nannocystis bai.</title>
        <authorList>
            <person name="Ahearne A."/>
            <person name="Stevens C."/>
            <person name="Dowd S."/>
        </authorList>
    </citation>
    <scope>NUCLEOTIDE SEQUENCE [LARGE SCALE GENOMIC DNA]</scope>
    <source>
        <strain evidence="1 2">NCWAL01</strain>
    </source>
</reference>
<proteinExistence type="predicted"/>
<comment type="caution">
    <text evidence="1">The sequence shown here is derived from an EMBL/GenBank/DDBJ whole genome shotgun (WGS) entry which is preliminary data.</text>
</comment>
<accession>A0ABT5DF23</accession>
<protein>
    <submittedName>
        <fullName evidence="1">Uncharacterized protein</fullName>
    </submittedName>
</protein>
<organism evidence="1 2">
    <name type="scientific">Stigmatella ashevillensis</name>
    <dbReference type="NCBI Taxonomy" id="2995309"/>
    <lineage>
        <taxon>Bacteria</taxon>
        <taxon>Pseudomonadati</taxon>
        <taxon>Myxococcota</taxon>
        <taxon>Myxococcia</taxon>
        <taxon>Myxococcales</taxon>
        <taxon>Cystobacterineae</taxon>
        <taxon>Archangiaceae</taxon>
        <taxon>Stigmatella</taxon>
    </lineage>
</organism>
<dbReference type="RefSeq" id="WP_272142284.1">
    <property type="nucleotide sequence ID" value="NZ_JAQNDM010000002.1"/>
</dbReference>
<dbReference type="Proteomes" id="UP001221838">
    <property type="component" value="Unassembled WGS sequence"/>
</dbReference>
<keyword evidence="2" id="KW-1185">Reference proteome</keyword>
<evidence type="ECO:0000313" key="2">
    <source>
        <dbReference type="Proteomes" id="UP001221838"/>
    </source>
</evidence>
<evidence type="ECO:0000313" key="1">
    <source>
        <dbReference type="EMBL" id="MDC0712208.1"/>
    </source>
</evidence>